<dbReference type="GO" id="GO:0009307">
    <property type="term" value="P:DNA restriction-modification system"/>
    <property type="evidence" value="ECO:0007669"/>
    <property type="project" value="UniProtKB-KW"/>
</dbReference>
<evidence type="ECO:0000256" key="3">
    <source>
        <dbReference type="ARBA" id="ARBA00022679"/>
    </source>
</evidence>
<keyword evidence="5" id="KW-0680">Restriction system</keyword>
<organism evidence="11 12">
    <name type="scientific">Xenorhabdus nematophila (strain ATCC 19061 / DSM 3370 / CCUG 14189 / LMG 1036 / NCIMB 9965 / AN6)</name>
    <dbReference type="NCBI Taxonomy" id="406817"/>
    <lineage>
        <taxon>Bacteria</taxon>
        <taxon>Pseudomonadati</taxon>
        <taxon>Pseudomonadota</taxon>
        <taxon>Gammaproteobacteria</taxon>
        <taxon>Enterobacterales</taxon>
        <taxon>Morganellaceae</taxon>
        <taxon>Xenorhabdus</taxon>
    </lineage>
</organism>
<evidence type="ECO:0000256" key="2">
    <source>
        <dbReference type="ARBA" id="ARBA00022603"/>
    </source>
</evidence>
<dbReference type="InterPro" id="IPR017985">
    <property type="entry name" value="MeTrfase_CN4_CS"/>
</dbReference>
<dbReference type="GO" id="GO:0003677">
    <property type="term" value="F:DNA binding"/>
    <property type="evidence" value="ECO:0007669"/>
    <property type="project" value="UniProtKB-KW"/>
</dbReference>
<dbReference type="Gene3D" id="3.40.50.150">
    <property type="entry name" value="Vaccinia Virus protein VP39"/>
    <property type="match status" value="1"/>
</dbReference>
<dbReference type="PROSITE" id="PS00093">
    <property type="entry name" value="N4_MTASE"/>
    <property type="match status" value="1"/>
</dbReference>
<dbReference type="InterPro" id="IPR025745">
    <property type="entry name" value="Mrr-like_N_dom"/>
</dbReference>
<keyword evidence="2 11" id="KW-0489">Methyltransferase</keyword>
<dbReference type="KEGG" id="xne:XNC1_p0187"/>
<dbReference type="Pfam" id="PF01555">
    <property type="entry name" value="N6_N4_Mtase"/>
    <property type="match status" value="1"/>
</dbReference>
<evidence type="ECO:0000313" key="11">
    <source>
        <dbReference type="EMBL" id="CBJ93055.1"/>
    </source>
</evidence>
<dbReference type="REBASE" id="24310">
    <property type="entry name" value="M.XnePORF187P"/>
</dbReference>
<dbReference type="InterPro" id="IPR002941">
    <property type="entry name" value="DNA_methylase_N4/N6"/>
</dbReference>
<evidence type="ECO:0000256" key="5">
    <source>
        <dbReference type="ARBA" id="ARBA00022747"/>
    </source>
</evidence>
<dbReference type="Pfam" id="PF14338">
    <property type="entry name" value="Mrr_N"/>
    <property type="match status" value="1"/>
</dbReference>
<name>D3VMA3_XENNA</name>
<dbReference type="EMBL" id="FN667743">
    <property type="protein sequence ID" value="CBJ93055.1"/>
    <property type="molecule type" value="Genomic_DNA"/>
</dbReference>
<reference evidence="11 12" key="1">
    <citation type="journal article" date="2011" name="PLoS ONE">
        <title>The entomopathogenic bacterial endosymbionts xenorhabdus and photorhabdus: convergent lifestyles from divergent genomes.</title>
        <authorList>
            <person name="Chaston J.M."/>
            <person name="Suen G."/>
            <person name="Tucker S.L."/>
            <person name="Andersen A.W."/>
            <person name="Bhasin A."/>
            <person name="Bode E."/>
            <person name="Bode H.B."/>
            <person name="Brachmann A.O."/>
            <person name="Cowles C.E."/>
            <person name="Cowles K.N."/>
            <person name="Darby C."/>
            <person name="de Leon L."/>
            <person name="Drace K."/>
            <person name="Du Z."/>
            <person name="Givaudan A."/>
            <person name="Herbert Tran E.E."/>
            <person name="Jewell K.A."/>
            <person name="Knack J.J."/>
            <person name="Krasomil-Osterfeld K.C."/>
            <person name="Kukor R."/>
            <person name="Lanois A."/>
            <person name="Latreille P."/>
            <person name="Leimgruber N.K."/>
            <person name="Lipke C.M."/>
            <person name="Liu R."/>
            <person name="Lu X."/>
            <person name="Martens E.C."/>
            <person name="Marri P.R."/>
            <person name="Medigue C."/>
            <person name="Menard M.L."/>
            <person name="Miller N.M."/>
            <person name="Morales-Soto N."/>
            <person name="Norton S."/>
            <person name="Ogier J.C."/>
            <person name="Orchard S.S."/>
            <person name="Park D."/>
            <person name="Park Y."/>
            <person name="Qurollo B.A."/>
            <person name="Sugar D.R."/>
            <person name="Richards G.R."/>
            <person name="Rouy Z."/>
            <person name="Slominski B."/>
            <person name="Slominski K."/>
            <person name="Snyder H."/>
            <person name="Tjaden B.C."/>
            <person name="van der Hoeven R."/>
            <person name="Welch R.D."/>
            <person name="Wheeler C."/>
            <person name="Xiang B."/>
            <person name="Barbazuk B."/>
            <person name="Gaudriault S."/>
            <person name="Goodner B."/>
            <person name="Slater S.C."/>
            <person name="Forst S."/>
            <person name="Goldman B.S."/>
            <person name="Goodrich-Blair H."/>
        </authorList>
    </citation>
    <scope>NUCLEOTIDE SEQUENCE [LARGE SCALE GENOMIC DNA]</scope>
    <source>
        <strain evidence="12">ATCC 19061 / DSM 3370 / CCUG 14189 / LMG 1036 / NCIMB 9965 / AN6</strain>
    </source>
</reference>
<dbReference type="PRINTS" id="PR00508">
    <property type="entry name" value="S21N4MTFRASE"/>
</dbReference>
<comment type="similarity">
    <text evidence="1">Belongs to the N(4)/N(6)-methyltransferase family. N(4) subfamily.</text>
</comment>
<sequence>MPKQPLCSMVSSRVWRDMMSNQLELFHVQEAYAKADKPLSNDELYDSVAELAGIPKSALNEQSEIGKAKVKRSKLKRQIRWYQQTLKSMNLLQKVDGERGVWELSSKTKKGLHEALGGVRLVAYSTNLGLAVWSNNKSFFSDLDEPVHLCVTSPPFPLRIQRGYGNVDEAKWVDFITQALEPIVKNLVPSGSVVLNVSNDIFEAKSPSRSLYVERMVLALHDRLGLSLMDRWPWINLSKPPSPTQWACVNRYQLCSGWEPVYWFTNDPDRVRSDNRRVLIPHTEKHQKLMAQGGDSRVVSYGDGAYRLRGNAFSNVTEGRIPKNVIQRGHRCADTLELRRIAKELGLPPHPAMFPTDIPEMAIRFLTEEGDLIVDPFSGSNKSGLAAERNNRRWIACDIILEYIRTQAEMFTGFDGFWMNPAIGMVGTGVGQYS</sequence>
<dbReference type="eggNOG" id="COG0863">
    <property type="taxonomic scope" value="Bacteria"/>
</dbReference>
<dbReference type="HOGENOM" id="CLU_024927_1_1_6"/>
<evidence type="ECO:0000256" key="4">
    <source>
        <dbReference type="ARBA" id="ARBA00022691"/>
    </source>
</evidence>
<keyword evidence="3 11" id="KW-0808">Transferase</keyword>
<dbReference type="InterPro" id="IPR001091">
    <property type="entry name" value="RM_Methyltransferase"/>
</dbReference>
<evidence type="ECO:0000259" key="9">
    <source>
        <dbReference type="Pfam" id="PF01555"/>
    </source>
</evidence>
<geneLocation type="plasmid" evidence="11 12">
    <name>XNC1_p</name>
</geneLocation>
<gene>
    <name evidence="11" type="ORF">XNC1_p0187</name>
</gene>
<dbReference type="Proteomes" id="UP000008075">
    <property type="component" value="Plasmid XNC1_p"/>
</dbReference>
<evidence type="ECO:0000259" key="10">
    <source>
        <dbReference type="Pfam" id="PF14338"/>
    </source>
</evidence>
<protein>
    <recommendedName>
        <fullName evidence="8">Methyltransferase</fullName>
        <ecNumber evidence="8">2.1.1.-</ecNumber>
    </recommendedName>
</protein>
<feature type="domain" description="DNA methylase N-4/N-6" evidence="9">
    <location>
        <begin position="147"/>
        <end position="406"/>
    </location>
</feature>
<proteinExistence type="inferred from homology"/>
<dbReference type="InterPro" id="IPR029063">
    <property type="entry name" value="SAM-dependent_MTases_sf"/>
</dbReference>
<evidence type="ECO:0000256" key="1">
    <source>
        <dbReference type="ARBA" id="ARBA00010203"/>
    </source>
</evidence>
<evidence type="ECO:0000256" key="8">
    <source>
        <dbReference type="RuleBase" id="RU362026"/>
    </source>
</evidence>
<keyword evidence="6" id="KW-0238">DNA-binding</keyword>
<keyword evidence="12" id="KW-1185">Reference proteome</keyword>
<evidence type="ECO:0000256" key="6">
    <source>
        <dbReference type="ARBA" id="ARBA00023125"/>
    </source>
</evidence>
<evidence type="ECO:0000256" key="7">
    <source>
        <dbReference type="ARBA" id="ARBA00049120"/>
    </source>
</evidence>
<dbReference type="AlphaFoldDB" id="D3VMA3"/>
<dbReference type="GO" id="GO:0032259">
    <property type="term" value="P:methylation"/>
    <property type="evidence" value="ECO:0007669"/>
    <property type="project" value="UniProtKB-KW"/>
</dbReference>
<dbReference type="EC" id="2.1.1.-" evidence="8"/>
<dbReference type="GO" id="GO:0008170">
    <property type="term" value="F:N-methyltransferase activity"/>
    <property type="evidence" value="ECO:0007669"/>
    <property type="project" value="InterPro"/>
</dbReference>
<comment type="catalytic activity">
    <reaction evidence="7">
        <text>a 2'-deoxycytidine in DNA + S-adenosyl-L-methionine = an N(4)-methyl-2'-deoxycytidine in DNA + S-adenosyl-L-homocysteine + H(+)</text>
        <dbReference type="Rhea" id="RHEA:16857"/>
        <dbReference type="Rhea" id="RHEA-COMP:11369"/>
        <dbReference type="Rhea" id="RHEA-COMP:13674"/>
        <dbReference type="ChEBI" id="CHEBI:15378"/>
        <dbReference type="ChEBI" id="CHEBI:57856"/>
        <dbReference type="ChEBI" id="CHEBI:59789"/>
        <dbReference type="ChEBI" id="CHEBI:85452"/>
        <dbReference type="ChEBI" id="CHEBI:137933"/>
        <dbReference type="EC" id="2.1.1.113"/>
    </reaction>
</comment>
<feature type="domain" description="Restriction system protein Mrr-like N-terminal" evidence="10">
    <location>
        <begin position="35"/>
        <end position="112"/>
    </location>
</feature>
<evidence type="ECO:0000313" key="12">
    <source>
        <dbReference type="Proteomes" id="UP000008075"/>
    </source>
</evidence>
<accession>D3VMA3</accession>
<keyword evidence="4" id="KW-0949">S-adenosyl-L-methionine</keyword>
<keyword evidence="11" id="KW-0614">Plasmid</keyword>
<dbReference type="SUPFAM" id="SSF53335">
    <property type="entry name" value="S-adenosyl-L-methionine-dependent methyltransferases"/>
    <property type="match status" value="1"/>
</dbReference>
<dbReference type="GO" id="GO:0015667">
    <property type="term" value="F:site-specific DNA-methyltransferase (cytosine-N4-specific) activity"/>
    <property type="evidence" value="ECO:0007669"/>
    <property type="project" value="UniProtKB-EC"/>
</dbReference>